<gene>
    <name evidence="2" type="ORF">SARC_11089</name>
</gene>
<evidence type="ECO:0000313" key="2">
    <source>
        <dbReference type="EMBL" id="KNC76409.1"/>
    </source>
</evidence>
<sequence>MEAASTSGSSAKGSTTASSSTSSSRSLDGVPLSSRASRAVDLAVLRLPTGMHEKVSRFCMVLRNGSNKAYAALAMVNDNISKFLLAQAIAEPALLEKVVIEVNEQIVTVELLFSLIFKITQHVLSVLALLSKAHRACSIGSNSLGHSIKMVWALMSMPARVASGRSARKTEMVSKLLTVAATGVKNGKGGGGKQQQFLSQKQ</sequence>
<feature type="compositionally biased region" description="Low complexity" evidence="1">
    <location>
        <begin position="1"/>
        <end position="26"/>
    </location>
</feature>
<accession>A0A0L0FHZ1</accession>
<dbReference type="RefSeq" id="XP_014150311.1">
    <property type="nucleotide sequence ID" value="XM_014294836.1"/>
</dbReference>
<reference evidence="2 3" key="1">
    <citation type="submission" date="2011-02" db="EMBL/GenBank/DDBJ databases">
        <title>The Genome Sequence of Sphaeroforma arctica JP610.</title>
        <authorList>
            <consortium name="The Broad Institute Genome Sequencing Platform"/>
            <person name="Russ C."/>
            <person name="Cuomo C."/>
            <person name="Young S.K."/>
            <person name="Zeng Q."/>
            <person name="Gargeya S."/>
            <person name="Alvarado L."/>
            <person name="Berlin A."/>
            <person name="Chapman S.B."/>
            <person name="Chen Z."/>
            <person name="Freedman E."/>
            <person name="Gellesch M."/>
            <person name="Goldberg J."/>
            <person name="Griggs A."/>
            <person name="Gujja S."/>
            <person name="Heilman E."/>
            <person name="Heiman D."/>
            <person name="Howarth C."/>
            <person name="Mehta T."/>
            <person name="Neiman D."/>
            <person name="Pearson M."/>
            <person name="Roberts A."/>
            <person name="Saif S."/>
            <person name="Shea T."/>
            <person name="Shenoy N."/>
            <person name="Sisk P."/>
            <person name="Stolte C."/>
            <person name="Sykes S."/>
            <person name="White J."/>
            <person name="Yandava C."/>
            <person name="Burger G."/>
            <person name="Gray M.W."/>
            <person name="Holland P.W.H."/>
            <person name="King N."/>
            <person name="Lang F.B.F."/>
            <person name="Roger A.J."/>
            <person name="Ruiz-Trillo I."/>
            <person name="Haas B."/>
            <person name="Nusbaum C."/>
            <person name="Birren B."/>
        </authorList>
    </citation>
    <scope>NUCLEOTIDE SEQUENCE [LARGE SCALE GENOMIC DNA]</scope>
    <source>
        <strain evidence="2 3">JP610</strain>
    </source>
</reference>
<protein>
    <submittedName>
        <fullName evidence="2">Uncharacterized protein</fullName>
    </submittedName>
</protein>
<evidence type="ECO:0000256" key="1">
    <source>
        <dbReference type="SAM" id="MobiDB-lite"/>
    </source>
</evidence>
<keyword evidence="3" id="KW-1185">Reference proteome</keyword>
<dbReference type="GeneID" id="25911593"/>
<organism evidence="2 3">
    <name type="scientific">Sphaeroforma arctica JP610</name>
    <dbReference type="NCBI Taxonomy" id="667725"/>
    <lineage>
        <taxon>Eukaryota</taxon>
        <taxon>Ichthyosporea</taxon>
        <taxon>Ichthyophonida</taxon>
        <taxon>Sphaeroforma</taxon>
    </lineage>
</organism>
<proteinExistence type="predicted"/>
<dbReference type="EMBL" id="KQ243118">
    <property type="protein sequence ID" value="KNC76409.1"/>
    <property type="molecule type" value="Genomic_DNA"/>
</dbReference>
<dbReference type="AlphaFoldDB" id="A0A0L0FHZ1"/>
<dbReference type="Proteomes" id="UP000054560">
    <property type="component" value="Unassembled WGS sequence"/>
</dbReference>
<name>A0A0L0FHZ1_9EUKA</name>
<feature type="region of interest" description="Disordered" evidence="1">
    <location>
        <begin position="1"/>
        <end position="30"/>
    </location>
</feature>
<evidence type="ECO:0000313" key="3">
    <source>
        <dbReference type="Proteomes" id="UP000054560"/>
    </source>
</evidence>